<dbReference type="Proteomes" id="UP001597180">
    <property type="component" value="Unassembled WGS sequence"/>
</dbReference>
<sequence>MRQQDNMSKSFTTIGHPLYEFNEAVQRLREEHAMLEEGLSELCAAAKKIGGEEQVADWTGTLRELRAKAEAFQQELEAHSQWEEKKMFPMIAWYFGEELDQFPLMEQEHELAEQCIRAFFKAVDRVHHAVRRPEAQDIAAYLLQASSILKHHFRKEEEIIEALEDRSNRFGY</sequence>
<dbReference type="Pfam" id="PF01814">
    <property type="entry name" value="Hemerythrin"/>
    <property type="match status" value="1"/>
</dbReference>
<keyword evidence="1" id="KW-0175">Coiled coil</keyword>
<feature type="coiled-coil region" evidence="1">
    <location>
        <begin position="25"/>
        <end position="82"/>
    </location>
</feature>
<feature type="domain" description="Hemerythrin-like" evidence="2">
    <location>
        <begin position="25"/>
        <end position="160"/>
    </location>
</feature>
<dbReference type="Gene3D" id="1.20.120.520">
    <property type="entry name" value="nmb1532 protein domain like"/>
    <property type="match status" value="1"/>
</dbReference>
<organism evidence="3 4">
    <name type="scientific">Paenibacillus vulneris</name>
    <dbReference type="NCBI Taxonomy" id="1133364"/>
    <lineage>
        <taxon>Bacteria</taxon>
        <taxon>Bacillati</taxon>
        <taxon>Bacillota</taxon>
        <taxon>Bacilli</taxon>
        <taxon>Bacillales</taxon>
        <taxon>Paenibacillaceae</taxon>
        <taxon>Paenibacillus</taxon>
    </lineage>
</organism>
<dbReference type="EMBL" id="JBHTLU010000019">
    <property type="protein sequence ID" value="MFD1221764.1"/>
    <property type="molecule type" value="Genomic_DNA"/>
</dbReference>
<gene>
    <name evidence="3" type="ORF">ACFQ4B_16725</name>
</gene>
<keyword evidence="4" id="KW-1185">Reference proteome</keyword>
<dbReference type="InterPro" id="IPR012312">
    <property type="entry name" value="Hemerythrin-like"/>
</dbReference>
<protein>
    <submittedName>
        <fullName evidence="3">Hemerythrin domain-containing protein</fullName>
    </submittedName>
</protein>
<dbReference type="RefSeq" id="WP_345585935.1">
    <property type="nucleotide sequence ID" value="NZ_BAABJG010000003.1"/>
</dbReference>
<proteinExistence type="predicted"/>
<evidence type="ECO:0000313" key="4">
    <source>
        <dbReference type="Proteomes" id="UP001597180"/>
    </source>
</evidence>
<name>A0ABW3UQM1_9BACL</name>
<accession>A0ABW3UQM1</accession>
<evidence type="ECO:0000259" key="2">
    <source>
        <dbReference type="Pfam" id="PF01814"/>
    </source>
</evidence>
<reference evidence="4" key="1">
    <citation type="journal article" date="2019" name="Int. J. Syst. Evol. Microbiol.">
        <title>The Global Catalogue of Microorganisms (GCM) 10K type strain sequencing project: providing services to taxonomists for standard genome sequencing and annotation.</title>
        <authorList>
            <consortium name="The Broad Institute Genomics Platform"/>
            <consortium name="The Broad Institute Genome Sequencing Center for Infectious Disease"/>
            <person name="Wu L."/>
            <person name="Ma J."/>
        </authorList>
    </citation>
    <scope>NUCLEOTIDE SEQUENCE [LARGE SCALE GENOMIC DNA]</scope>
    <source>
        <strain evidence="4">CCUG 53270</strain>
    </source>
</reference>
<evidence type="ECO:0000313" key="3">
    <source>
        <dbReference type="EMBL" id="MFD1221764.1"/>
    </source>
</evidence>
<evidence type="ECO:0000256" key="1">
    <source>
        <dbReference type="SAM" id="Coils"/>
    </source>
</evidence>
<comment type="caution">
    <text evidence="3">The sequence shown here is derived from an EMBL/GenBank/DDBJ whole genome shotgun (WGS) entry which is preliminary data.</text>
</comment>